<dbReference type="InterPro" id="IPR024768">
    <property type="entry name" value="Marf1"/>
</dbReference>
<keyword evidence="2" id="KW-1185">Reference proteome</keyword>
<gene>
    <name evidence="1" type="ORF">ERUC_LOCUS43630</name>
</gene>
<reference evidence="1 2" key="1">
    <citation type="submission" date="2022-03" db="EMBL/GenBank/DDBJ databases">
        <authorList>
            <person name="Macdonald S."/>
            <person name="Ahmed S."/>
            <person name="Newling K."/>
        </authorList>
    </citation>
    <scope>NUCLEOTIDE SEQUENCE [LARGE SCALE GENOMIC DNA]</scope>
</reference>
<dbReference type="EMBL" id="CAKOAT010930709">
    <property type="protein sequence ID" value="CAH8391147.1"/>
    <property type="molecule type" value="Genomic_DNA"/>
</dbReference>
<dbReference type="Proteomes" id="UP001642260">
    <property type="component" value="Unassembled WGS sequence"/>
</dbReference>
<dbReference type="AlphaFoldDB" id="A0ABC8M6L6"/>
<evidence type="ECO:0000313" key="2">
    <source>
        <dbReference type="Proteomes" id="UP001642260"/>
    </source>
</evidence>
<sequence length="62" mass="7038">MLARDEHATGKISVWWDMKYCPIPKSYVTGLIRQSIEGEFEERGYFGPVTITACLCRANANL</sequence>
<proteinExistence type="predicted"/>
<accession>A0ABC8M6L6</accession>
<dbReference type="PANTHER" id="PTHR14379:SF84">
    <property type="entry name" value="NYN DOMAIN-CONTAINING PROTEIN"/>
    <property type="match status" value="1"/>
</dbReference>
<organism evidence="1 2">
    <name type="scientific">Eruca vesicaria subsp. sativa</name>
    <name type="common">Garden rocket</name>
    <name type="synonym">Eruca sativa</name>
    <dbReference type="NCBI Taxonomy" id="29727"/>
    <lineage>
        <taxon>Eukaryota</taxon>
        <taxon>Viridiplantae</taxon>
        <taxon>Streptophyta</taxon>
        <taxon>Embryophyta</taxon>
        <taxon>Tracheophyta</taxon>
        <taxon>Spermatophyta</taxon>
        <taxon>Magnoliopsida</taxon>
        <taxon>eudicotyledons</taxon>
        <taxon>Gunneridae</taxon>
        <taxon>Pentapetalae</taxon>
        <taxon>rosids</taxon>
        <taxon>malvids</taxon>
        <taxon>Brassicales</taxon>
        <taxon>Brassicaceae</taxon>
        <taxon>Brassiceae</taxon>
        <taxon>Eruca</taxon>
    </lineage>
</organism>
<protein>
    <recommendedName>
        <fullName evidence="3">NYN domain-containing protein</fullName>
    </recommendedName>
</protein>
<evidence type="ECO:0000313" key="1">
    <source>
        <dbReference type="EMBL" id="CAH8391147.1"/>
    </source>
</evidence>
<name>A0ABC8M6L6_ERUVS</name>
<evidence type="ECO:0008006" key="3">
    <source>
        <dbReference type="Google" id="ProtNLM"/>
    </source>
</evidence>
<comment type="caution">
    <text evidence="1">The sequence shown here is derived from an EMBL/GenBank/DDBJ whole genome shotgun (WGS) entry which is preliminary data.</text>
</comment>
<dbReference type="PANTHER" id="PTHR14379">
    <property type="entry name" value="LIMKAIN B LKAP"/>
    <property type="match status" value="1"/>
</dbReference>